<protein>
    <submittedName>
        <fullName evidence="2">Uncharacterized protein</fullName>
    </submittedName>
</protein>
<keyword evidence="3" id="KW-1185">Reference proteome</keyword>
<sequence>MAETVRGPEFDQRNTLKMPPSASKYENNEAAVAEGVPPLKPYTGEVLLRDCGTAPNTQE</sequence>
<name>A0AA86VM51_9FABA</name>
<proteinExistence type="predicted"/>
<dbReference type="EMBL" id="OY731404">
    <property type="protein sequence ID" value="CAJ1968612.1"/>
    <property type="molecule type" value="Genomic_DNA"/>
</dbReference>
<feature type="region of interest" description="Disordered" evidence="1">
    <location>
        <begin position="1"/>
        <end position="28"/>
    </location>
</feature>
<dbReference type="Gramene" id="rna-AYBTSS11_LOCUS21808">
    <property type="protein sequence ID" value="CAJ1968612.1"/>
    <property type="gene ID" value="gene-AYBTSS11_LOCUS21808"/>
</dbReference>
<organism evidence="2 3">
    <name type="scientific">Sphenostylis stenocarpa</name>
    <dbReference type="NCBI Taxonomy" id="92480"/>
    <lineage>
        <taxon>Eukaryota</taxon>
        <taxon>Viridiplantae</taxon>
        <taxon>Streptophyta</taxon>
        <taxon>Embryophyta</taxon>
        <taxon>Tracheophyta</taxon>
        <taxon>Spermatophyta</taxon>
        <taxon>Magnoliopsida</taxon>
        <taxon>eudicotyledons</taxon>
        <taxon>Gunneridae</taxon>
        <taxon>Pentapetalae</taxon>
        <taxon>rosids</taxon>
        <taxon>fabids</taxon>
        <taxon>Fabales</taxon>
        <taxon>Fabaceae</taxon>
        <taxon>Papilionoideae</taxon>
        <taxon>50 kb inversion clade</taxon>
        <taxon>NPAAA clade</taxon>
        <taxon>indigoferoid/millettioid clade</taxon>
        <taxon>Phaseoleae</taxon>
        <taxon>Sphenostylis</taxon>
    </lineage>
</organism>
<feature type="compositionally biased region" description="Basic and acidic residues" evidence="1">
    <location>
        <begin position="1"/>
        <end position="14"/>
    </location>
</feature>
<gene>
    <name evidence="2" type="ORF">AYBTSS11_LOCUS21808</name>
</gene>
<dbReference type="Proteomes" id="UP001189624">
    <property type="component" value="Chromosome 7"/>
</dbReference>
<evidence type="ECO:0000313" key="2">
    <source>
        <dbReference type="EMBL" id="CAJ1968612.1"/>
    </source>
</evidence>
<dbReference type="AlphaFoldDB" id="A0AA86VM51"/>
<reference evidence="2" key="1">
    <citation type="submission" date="2023-10" db="EMBL/GenBank/DDBJ databases">
        <authorList>
            <person name="Domelevo Entfellner J.-B."/>
        </authorList>
    </citation>
    <scope>NUCLEOTIDE SEQUENCE</scope>
</reference>
<accession>A0AA86VM51</accession>
<evidence type="ECO:0000313" key="3">
    <source>
        <dbReference type="Proteomes" id="UP001189624"/>
    </source>
</evidence>
<evidence type="ECO:0000256" key="1">
    <source>
        <dbReference type="SAM" id="MobiDB-lite"/>
    </source>
</evidence>